<sequence>MKRAGITGIAVSLAVMLTADVFAEDMVTGNVFWDKNQNGVQDRGEPGIEDVCVSNGKEVVKTTKNGIYRLPAYEDMVVFVSKPSGWMTPVNEDNIPQFSYIHKPAGSPSEIQRFRGLEPTGPLPANVDFPLYKVKDDQKFNVIVTGDTQVYNDREINYLRNSLVKEVQGTDALFCISMGDNLGDDLSLFPRYLDVMGQMGIPVYYVPGNHDLDFDATSDRDSFDTHKSYIGATYYSFNYGDVHFVVLDDVEYPSPIHNGSYNGKIDDTQMEWLANDLAHVPMDKLIVLNMHIPIVSDVDRTSSQHQVDNREELYALLKGRKVVSMAGHTHTLSHFAPGDELVGWGQPTPFNQIIVGAACGSWWSGDFDEAGIPISYMRDGTPRGYMVFSFQGNKYEEIYKAHGKPFDKQMNLSFLTLDFMGWYDRIASGDTSATINDLEFRDVLEDTASALLVANIWGASMHDNYYCSFDNRRPVEANWTLEMKDPYALALQLYVLRGVPGFSLWNKIWDNNIYMGTNFGPGNAVKLDEWLWTVEDRSTHLFVCQVPTDLEQGVHSVTVWGKDMYGHNIQEVKVFEVK</sequence>
<feature type="domain" description="Calcineurin-like phosphoesterase" evidence="2">
    <location>
        <begin position="141"/>
        <end position="331"/>
    </location>
</feature>
<dbReference type="Pfam" id="PF16371">
    <property type="entry name" value="MetallophosN"/>
    <property type="match status" value="1"/>
</dbReference>
<gene>
    <name evidence="5" type="ORF">FDQ92_11690</name>
</gene>
<dbReference type="InterPro" id="IPR013783">
    <property type="entry name" value="Ig-like_fold"/>
</dbReference>
<evidence type="ECO:0000256" key="1">
    <source>
        <dbReference type="SAM" id="SignalP"/>
    </source>
</evidence>
<evidence type="ECO:0000259" key="3">
    <source>
        <dbReference type="Pfam" id="PF16370"/>
    </source>
</evidence>
<reference evidence="5 6" key="1">
    <citation type="submission" date="2019-05" db="EMBL/GenBank/DDBJ databases">
        <title>The Complete Genome Sequence of the n-alkane-degrading Desulfoglaeba alkanexedens ALDC reveals multiple alkylsuccinate synthase gene clusters.</title>
        <authorList>
            <person name="Callaghan A.V."/>
            <person name="Davidova I.A."/>
            <person name="Duncan K.E."/>
            <person name="Morris B."/>
            <person name="McInerney M.J."/>
        </authorList>
    </citation>
    <scope>NUCLEOTIDE SEQUENCE [LARGE SCALE GENOMIC DNA]</scope>
    <source>
        <strain evidence="5 6">ALDC</strain>
    </source>
</reference>
<dbReference type="Gene3D" id="3.60.21.10">
    <property type="match status" value="1"/>
</dbReference>
<dbReference type="OrthoDB" id="9804511at2"/>
<accession>A0A4P8L6N8</accession>
<keyword evidence="6" id="KW-1185">Reference proteome</keyword>
<dbReference type="InterPro" id="IPR032288">
    <property type="entry name" value="Metallophos_C"/>
</dbReference>
<evidence type="ECO:0000259" key="2">
    <source>
        <dbReference type="Pfam" id="PF00149"/>
    </source>
</evidence>
<evidence type="ECO:0000313" key="6">
    <source>
        <dbReference type="Proteomes" id="UP000298602"/>
    </source>
</evidence>
<dbReference type="GO" id="GO:0016787">
    <property type="term" value="F:hydrolase activity"/>
    <property type="evidence" value="ECO:0007669"/>
    <property type="project" value="UniProtKB-KW"/>
</dbReference>
<feature type="domain" description="Calcineurin-like phosphoesterase N-terminal" evidence="4">
    <location>
        <begin position="43"/>
        <end position="103"/>
    </location>
</feature>
<dbReference type="InterPro" id="IPR004843">
    <property type="entry name" value="Calcineurin-like_PHP"/>
</dbReference>
<feature type="signal peptide" evidence="1">
    <location>
        <begin position="1"/>
        <end position="23"/>
    </location>
</feature>
<reference evidence="5 6" key="2">
    <citation type="submission" date="2019-05" db="EMBL/GenBank/DDBJ databases">
        <authorList>
            <person name="Suflita J.M."/>
            <person name="Marks C.R."/>
        </authorList>
    </citation>
    <scope>NUCLEOTIDE SEQUENCE [LARGE SCALE GENOMIC DNA]</scope>
    <source>
        <strain evidence="5 6">ALDC</strain>
    </source>
</reference>
<dbReference type="AlphaFoldDB" id="A0A4P8L6N8"/>
<keyword evidence="1" id="KW-0732">Signal</keyword>
<dbReference type="KEGG" id="dax:FDQ92_11690"/>
<proteinExistence type="predicted"/>
<dbReference type="EMBL" id="CP040098">
    <property type="protein sequence ID" value="QCQ22775.1"/>
    <property type="molecule type" value="Genomic_DNA"/>
</dbReference>
<dbReference type="Proteomes" id="UP000298602">
    <property type="component" value="Chromosome"/>
</dbReference>
<name>A0A4P8L6N8_9BACT</name>
<protein>
    <submittedName>
        <fullName evidence="5">Phosphohydrolase</fullName>
    </submittedName>
</protein>
<evidence type="ECO:0000259" key="4">
    <source>
        <dbReference type="Pfam" id="PF16371"/>
    </source>
</evidence>
<feature type="chain" id="PRO_5020513484" evidence="1">
    <location>
        <begin position="24"/>
        <end position="578"/>
    </location>
</feature>
<dbReference type="InterPro" id="IPR032285">
    <property type="entry name" value="Metallophos_N"/>
</dbReference>
<feature type="domain" description="Calcineurin-like phosphoesterase C-terminal" evidence="3">
    <location>
        <begin position="354"/>
        <end position="490"/>
    </location>
</feature>
<dbReference type="PANTHER" id="PTHR43143:SF6">
    <property type="entry name" value="BLL3016 PROTEIN"/>
    <property type="match status" value="1"/>
</dbReference>
<dbReference type="SUPFAM" id="SSF56300">
    <property type="entry name" value="Metallo-dependent phosphatases"/>
    <property type="match status" value="1"/>
</dbReference>
<dbReference type="Gene3D" id="2.60.40.10">
    <property type="entry name" value="Immunoglobulins"/>
    <property type="match status" value="1"/>
</dbReference>
<dbReference type="InterPro" id="IPR029052">
    <property type="entry name" value="Metallo-depent_PP-like"/>
</dbReference>
<dbReference type="RefSeq" id="WP_137425058.1">
    <property type="nucleotide sequence ID" value="NZ_CP040098.1"/>
</dbReference>
<dbReference type="PANTHER" id="PTHR43143">
    <property type="entry name" value="METALLOPHOSPHOESTERASE, CALCINEURIN SUPERFAMILY"/>
    <property type="match status" value="1"/>
</dbReference>
<dbReference type="InterPro" id="IPR051918">
    <property type="entry name" value="STPP_CPPED1"/>
</dbReference>
<keyword evidence="5" id="KW-0378">Hydrolase</keyword>
<evidence type="ECO:0000313" key="5">
    <source>
        <dbReference type="EMBL" id="QCQ22775.1"/>
    </source>
</evidence>
<organism evidence="5 6">
    <name type="scientific">Desulfoglaeba alkanexedens ALDC</name>
    <dbReference type="NCBI Taxonomy" id="980445"/>
    <lineage>
        <taxon>Bacteria</taxon>
        <taxon>Pseudomonadati</taxon>
        <taxon>Thermodesulfobacteriota</taxon>
        <taxon>Syntrophobacteria</taxon>
        <taxon>Syntrophobacterales</taxon>
        <taxon>Syntrophobacteraceae</taxon>
        <taxon>Desulfoglaeba</taxon>
    </lineage>
</organism>
<dbReference type="Pfam" id="PF16370">
    <property type="entry name" value="MetallophosC"/>
    <property type="match status" value="1"/>
</dbReference>
<dbReference type="Pfam" id="PF00149">
    <property type="entry name" value="Metallophos"/>
    <property type="match status" value="1"/>
</dbReference>